<evidence type="ECO:0000259" key="2">
    <source>
        <dbReference type="Pfam" id="PF25231"/>
    </source>
</evidence>
<proteinExistence type="predicted"/>
<accession>A0AA48M8X1</accession>
<keyword evidence="1" id="KW-1133">Transmembrane helix</keyword>
<feature type="transmembrane region" description="Helical" evidence="1">
    <location>
        <begin position="279"/>
        <end position="298"/>
    </location>
</feature>
<keyword evidence="1" id="KW-0472">Membrane</keyword>
<sequence>MNYSQFKPMGVGSLLDRSFSLYRHHFVQFFLLTLLLLGPCLLMQEVLMTDLDSVPLVKSDEESSTFWEIWQNRLVEPDPALNDNVGDNVGLLLLNLLVIVPLTLLFAYPLTLSATLLMTRAGVTGETISMKAALKQALSRVWPLAGSTFVFGLFISGILVILTVLFMVVGISIVGMATVDDSDLSPLALIGWLIGGYIALIITVVLVSSFFVIRWGFYLPVVLLDHEGLGIGRSWKITKGNFWRLAALYLVMTVIYTIFSGGISALSLVVFGTSILSKLIQVLVSCLLMPWMMIVYALSYLDLKLRYEGTDVEALLKRQAAASAAAELNGSHD</sequence>
<dbReference type="PANTHER" id="PTHR33133:SF1">
    <property type="entry name" value="EXPRESSED PROTEIN-RELATED"/>
    <property type="match status" value="1"/>
</dbReference>
<feature type="transmembrane region" description="Helical" evidence="1">
    <location>
        <begin position="189"/>
        <end position="213"/>
    </location>
</feature>
<feature type="transmembrane region" description="Helical" evidence="1">
    <location>
        <begin position="89"/>
        <end position="110"/>
    </location>
</feature>
<keyword evidence="1" id="KW-0812">Transmembrane</keyword>
<evidence type="ECO:0000256" key="1">
    <source>
        <dbReference type="SAM" id="Phobius"/>
    </source>
</evidence>
<name>A0AA48M8X1_9BACL</name>
<protein>
    <submittedName>
        <fullName evidence="3">GPDPase-memb domain-containing protein</fullName>
    </submittedName>
</protein>
<feature type="transmembrane region" description="Helical" evidence="1">
    <location>
        <begin position="149"/>
        <end position="177"/>
    </location>
</feature>
<feature type="domain" description="DUF7847" evidence="2">
    <location>
        <begin position="99"/>
        <end position="292"/>
    </location>
</feature>
<dbReference type="AlphaFoldDB" id="A0AA48M8X1"/>
<gene>
    <name evidence="3" type="ORF">BSPP4475_07275</name>
</gene>
<organism evidence="3 4">
    <name type="scientific">Brevibacillus aydinogluensis</name>
    <dbReference type="NCBI Taxonomy" id="927786"/>
    <lineage>
        <taxon>Bacteria</taxon>
        <taxon>Bacillati</taxon>
        <taxon>Bacillota</taxon>
        <taxon>Bacilli</taxon>
        <taxon>Bacillales</taxon>
        <taxon>Paenibacillaceae</taxon>
        <taxon>Brevibacillus</taxon>
    </lineage>
</organism>
<dbReference type="Proteomes" id="UP001189619">
    <property type="component" value="Chromosome"/>
</dbReference>
<feature type="transmembrane region" description="Helical" evidence="1">
    <location>
        <begin position="246"/>
        <end position="273"/>
    </location>
</feature>
<dbReference type="EMBL" id="OY569118">
    <property type="protein sequence ID" value="CAJ1002108.1"/>
    <property type="molecule type" value="Genomic_DNA"/>
</dbReference>
<dbReference type="Pfam" id="PF25231">
    <property type="entry name" value="DUF7847"/>
    <property type="match status" value="1"/>
</dbReference>
<evidence type="ECO:0000313" key="3">
    <source>
        <dbReference type="EMBL" id="CAJ1002108.1"/>
    </source>
</evidence>
<dbReference type="PANTHER" id="PTHR33133">
    <property type="entry name" value="OS08G0107100 PROTEIN-RELATED"/>
    <property type="match status" value="1"/>
</dbReference>
<evidence type="ECO:0000313" key="4">
    <source>
        <dbReference type="Proteomes" id="UP001189619"/>
    </source>
</evidence>
<reference evidence="3" key="1">
    <citation type="submission" date="2023-07" db="EMBL/GenBank/DDBJ databases">
        <authorList>
            <person name="Ivanov I."/>
            <person name="Teneva D."/>
            <person name="Stoikov I."/>
        </authorList>
    </citation>
    <scope>NUCLEOTIDE SEQUENCE</scope>
    <source>
        <strain evidence="3">4475</strain>
    </source>
</reference>
<dbReference type="InterPro" id="IPR057169">
    <property type="entry name" value="DUF7847"/>
</dbReference>
<dbReference type="KEGG" id="bayd:BSPP4475_07275"/>
<keyword evidence="4" id="KW-1185">Reference proteome</keyword>